<dbReference type="HAMAP" id="MF_02066">
    <property type="entry name" value="CpoB"/>
    <property type="match status" value="1"/>
</dbReference>
<dbReference type="InterPro" id="IPR011990">
    <property type="entry name" value="TPR-like_helical_dom_sf"/>
</dbReference>
<evidence type="ECO:0000256" key="4">
    <source>
        <dbReference type="PROSITE-ProRule" id="PRU00339"/>
    </source>
</evidence>
<dbReference type="Gene3D" id="1.25.40.10">
    <property type="entry name" value="Tetratricopeptide repeat domain"/>
    <property type="match status" value="1"/>
</dbReference>
<accession>A0A1F5RCL1</accession>
<dbReference type="SMART" id="SM00028">
    <property type="entry name" value="TPR"/>
    <property type="match status" value="3"/>
</dbReference>
<dbReference type="InterPro" id="IPR051685">
    <property type="entry name" value="Ycf3/AcsC/BcsC/TPR_MFPF"/>
</dbReference>
<dbReference type="PANTHER" id="PTHR44943">
    <property type="entry name" value="CELLULOSE SYNTHASE OPERON PROTEIN C"/>
    <property type="match status" value="1"/>
</dbReference>
<evidence type="ECO:0000259" key="6">
    <source>
        <dbReference type="Pfam" id="PF13525"/>
    </source>
</evidence>
<protein>
    <submittedName>
        <fullName evidence="7">Tol-pal system protein YbgF</fullName>
    </submittedName>
</protein>
<dbReference type="InterPro" id="IPR014162">
    <property type="entry name" value="CpoB_C"/>
</dbReference>
<feature type="domain" description="Outer membrane lipoprotein BamD-like" evidence="6">
    <location>
        <begin position="124"/>
        <end position="245"/>
    </location>
</feature>
<dbReference type="InterPro" id="IPR034706">
    <property type="entry name" value="CpoB"/>
</dbReference>
<feature type="compositionally biased region" description="Basic and acidic residues" evidence="5">
    <location>
        <begin position="114"/>
        <end position="127"/>
    </location>
</feature>
<gene>
    <name evidence="7" type="ORF">A2024_04145</name>
</gene>
<evidence type="ECO:0000256" key="2">
    <source>
        <dbReference type="ARBA" id="ARBA00022737"/>
    </source>
</evidence>
<dbReference type="InterPro" id="IPR019734">
    <property type="entry name" value="TPR_rpt"/>
</dbReference>
<dbReference type="PANTHER" id="PTHR44943:SF8">
    <property type="entry name" value="TPR REPEAT-CONTAINING PROTEIN MJ0263"/>
    <property type="match status" value="1"/>
</dbReference>
<dbReference type="EMBL" id="MFFM01000034">
    <property type="protein sequence ID" value="OGF12185.1"/>
    <property type="molecule type" value="Genomic_DNA"/>
</dbReference>
<organism evidence="7 8">
    <name type="scientific">Candidatus Edwardsbacteria bacterium GWF2_54_11</name>
    <dbReference type="NCBI Taxonomy" id="1817851"/>
    <lineage>
        <taxon>Bacteria</taxon>
        <taxon>Candidatus Edwardsiibacteriota</taxon>
    </lineage>
</organism>
<keyword evidence="3 4" id="KW-0802">TPR repeat</keyword>
<dbReference type="PROSITE" id="PS51257">
    <property type="entry name" value="PROKAR_LIPOPROTEIN"/>
    <property type="match status" value="1"/>
</dbReference>
<dbReference type="Proteomes" id="UP000177230">
    <property type="component" value="Unassembled WGS sequence"/>
</dbReference>
<comment type="caution">
    <text evidence="7">The sequence shown here is derived from an EMBL/GenBank/DDBJ whole genome shotgun (WGS) entry which is preliminary data.</text>
</comment>
<proteinExistence type="inferred from homology"/>
<sequence>MKKTTLLILCLPLLAGCGVKREYVRMRDQLDYLETSQKKMEAQMTLMDSLLRAQTDITYQLNAEMRTRWGSLNERMMSMDQQYEDQRSRTMVQALPLGSSQPDSRGITPPAPPDKPKDNGSKPDPKQLYDTAYLDITRGNYDLAIAGFREFLKLYPSSSLADNSQYWIGEGYYAQKKYQEALAEFEKVLAQYPNQDKAAAAYYKSGLCYKELGRAMEARKSWQTLINKFPRSPEAGLAQDRIKELP</sequence>
<dbReference type="AlphaFoldDB" id="A0A1F5RCL1"/>
<dbReference type="InterPro" id="IPR039565">
    <property type="entry name" value="BamD-like"/>
</dbReference>
<reference evidence="7 8" key="1">
    <citation type="journal article" date="2016" name="Nat. Commun.">
        <title>Thousands of microbial genomes shed light on interconnected biogeochemical processes in an aquifer system.</title>
        <authorList>
            <person name="Anantharaman K."/>
            <person name="Brown C.T."/>
            <person name="Hug L.A."/>
            <person name="Sharon I."/>
            <person name="Castelle C.J."/>
            <person name="Probst A.J."/>
            <person name="Thomas B.C."/>
            <person name="Singh A."/>
            <person name="Wilkins M.J."/>
            <person name="Karaoz U."/>
            <person name="Brodie E.L."/>
            <person name="Williams K.H."/>
            <person name="Hubbard S.S."/>
            <person name="Banfield J.F."/>
        </authorList>
    </citation>
    <scope>NUCLEOTIDE SEQUENCE [LARGE SCALE GENOMIC DNA]</scope>
</reference>
<feature type="region of interest" description="Disordered" evidence="5">
    <location>
        <begin position="96"/>
        <end position="127"/>
    </location>
</feature>
<evidence type="ECO:0000256" key="3">
    <source>
        <dbReference type="ARBA" id="ARBA00022803"/>
    </source>
</evidence>
<dbReference type="GO" id="GO:0051301">
    <property type="term" value="P:cell division"/>
    <property type="evidence" value="ECO:0007669"/>
    <property type="project" value="InterPro"/>
</dbReference>
<evidence type="ECO:0000313" key="8">
    <source>
        <dbReference type="Proteomes" id="UP000177230"/>
    </source>
</evidence>
<keyword evidence="2" id="KW-0677">Repeat</keyword>
<evidence type="ECO:0000313" key="7">
    <source>
        <dbReference type="EMBL" id="OGF12185.1"/>
    </source>
</evidence>
<evidence type="ECO:0000256" key="5">
    <source>
        <dbReference type="SAM" id="MobiDB-lite"/>
    </source>
</evidence>
<dbReference type="PROSITE" id="PS50005">
    <property type="entry name" value="TPR"/>
    <property type="match status" value="2"/>
</dbReference>
<name>A0A1F5RCL1_9BACT</name>
<evidence type="ECO:0000256" key="1">
    <source>
        <dbReference type="ARBA" id="ARBA00022729"/>
    </source>
</evidence>
<dbReference type="SUPFAM" id="SSF48452">
    <property type="entry name" value="TPR-like"/>
    <property type="match status" value="1"/>
</dbReference>
<keyword evidence="1" id="KW-0732">Signal</keyword>
<dbReference type="NCBIfam" id="TIGR02795">
    <property type="entry name" value="tol_pal_ybgF"/>
    <property type="match status" value="1"/>
</dbReference>
<feature type="repeat" description="TPR" evidence="4">
    <location>
        <begin position="162"/>
        <end position="195"/>
    </location>
</feature>
<dbReference type="Pfam" id="PF13525">
    <property type="entry name" value="YfiO"/>
    <property type="match status" value="1"/>
</dbReference>
<feature type="repeat" description="TPR" evidence="4">
    <location>
        <begin position="125"/>
        <end position="158"/>
    </location>
</feature>